<feature type="transmembrane region" description="Helical" evidence="1">
    <location>
        <begin position="33"/>
        <end position="50"/>
    </location>
</feature>
<reference evidence="2 3" key="1">
    <citation type="submission" date="2018-09" db="EMBL/GenBank/DDBJ databases">
        <title>Genomic Encyclopedia of Archaeal and Bacterial Type Strains, Phase II (KMG-II): from individual species to whole genera.</title>
        <authorList>
            <person name="Goeker M."/>
        </authorList>
    </citation>
    <scope>NUCLEOTIDE SEQUENCE [LARGE SCALE GENOMIC DNA]</scope>
    <source>
        <strain evidence="2 3">DSM 17008</strain>
    </source>
</reference>
<dbReference type="Proteomes" id="UP000285120">
    <property type="component" value="Unassembled WGS sequence"/>
</dbReference>
<sequence>MVVRKVITGAFLFCVVTFGAFILFDAALGINEGLSVILAIALGLSTEFLYRKFTA</sequence>
<evidence type="ECO:0000313" key="3">
    <source>
        <dbReference type="Proteomes" id="UP000285120"/>
    </source>
</evidence>
<evidence type="ECO:0000313" key="2">
    <source>
        <dbReference type="EMBL" id="RKD75600.1"/>
    </source>
</evidence>
<feature type="transmembrane region" description="Helical" evidence="1">
    <location>
        <begin position="7"/>
        <end position="27"/>
    </location>
</feature>
<gene>
    <name evidence="2" type="ORF">ATL39_1301</name>
</gene>
<evidence type="ECO:0000256" key="1">
    <source>
        <dbReference type="SAM" id="Phobius"/>
    </source>
</evidence>
<protein>
    <submittedName>
        <fullName evidence="2">Uncharacterized protein</fullName>
    </submittedName>
</protein>
<comment type="caution">
    <text evidence="2">The sequence shown here is derived from an EMBL/GenBank/DDBJ whole genome shotgun (WGS) entry which is preliminary data.</text>
</comment>
<dbReference type="EMBL" id="RAPK01000007">
    <property type="protein sequence ID" value="RKD75600.1"/>
    <property type="molecule type" value="Genomic_DNA"/>
</dbReference>
<keyword evidence="1" id="KW-0472">Membrane</keyword>
<name>A0A419V6L3_9BACL</name>
<dbReference type="RefSeq" id="WP_170146854.1">
    <property type="nucleotide sequence ID" value="NZ_RAPK01000007.1"/>
</dbReference>
<proteinExistence type="predicted"/>
<keyword evidence="1" id="KW-1133">Transmembrane helix</keyword>
<dbReference type="AlphaFoldDB" id="A0A419V6L3"/>
<keyword evidence="1" id="KW-0812">Transmembrane</keyword>
<organism evidence="2 3">
    <name type="scientific">Sinobaca qinghaiensis</name>
    <dbReference type="NCBI Taxonomy" id="342944"/>
    <lineage>
        <taxon>Bacteria</taxon>
        <taxon>Bacillati</taxon>
        <taxon>Bacillota</taxon>
        <taxon>Bacilli</taxon>
        <taxon>Bacillales</taxon>
        <taxon>Sporolactobacillaceae</taxon>
        <taxon>Sinobaca</taxon>
    </lineage>
</organism>
<accession>A0A419V6L3</accession>
<keyword evidence="3" id="KW-1185">Reference proteome</keyword>